<gene>
    <name evidence="1" type="ORF">NCTC11391_00889</name>
</gene>
<protein>
    <submittedName>
        <fullName evidence="1">Valyl-tRNA synthetase</fullName>
    </submittedName>
</protein>
<dbReference type="PROSITE" id="PS51257">
    <property type="entry name" value="PROKAR_LIPOPROTEIN"/>
    <property type="match status" value="1"/>
</dbReference>
<evidence type="ECO:0000313" key="1">
    <source>
        <dbReference type="EMBL" id="SUN35850.1"/>
    </source>
</evidence>
<dbReference type="EMBL" id="UHFA01000002">
    <property type="protein sequence ID" value="SUN35850.1"/>
    <property type="molecule type" value="Genomic_DNA"/>
</dbReference>
<dbReference type="GO" id="GO:0004812">
    <property type="term" value="F:aminoacyl-tRNA ligase activity"/>
    <property type="evidence" value="ECO:0007669"/>
    <property type="project" value="UniProtKB-KW"/>
</dbReference>
<evidence type="ECO:0000313" key="2">
    <source>
        <dbReference type="Proteomes" id="UP000254082"/>
    </source>
</evidence>
<organism evidence="1 2">
    <name type="scientific">Streptococcus downei MFe28</name>
    <dbReference type="NCBI Taxonomy" id="764290"/>
    <lineage>
        <taxon>Bacteria</taxon>
        <taxon>Bacillati</taxon>
        <taxon>Bacillota</taxon>
        <taxon>Bacilli</taxon>
        <taxon>Lactobacillales</taxon>
        <taxon>Streptococcaceae</taxon>
        <taxon>Streptococcus</taxon>
    </lineage>
</organism>
<dbReference type="OrthoDB" id="2219632at2"/>
<dbReference type="AlphaFoldDB" id="A0A380JEQ8"/>
<proteinExistence type="predicted"/>
<accession>A0A380JEQ8</accession>
<reference evidence="1 2" key="1">
    <citation type="submission" date="2018-06" db="EMBL/GenBank/DDBJ databases">
        <authorList>
            <consortium name="Pathogen Informatics"/>
            <person name="Doyle S."/>
        </authorList>
    </citation>
    <scope>NUCLEOTIDE SEQUENCE [LARGE SCALE GENOMIC DNA]</scope>
    <source>
        <strain evidence="2">NCTC 11391</strain>
    </source>
</reference>
<dbReference type="RefSeq" id="WP_003000887.1">
    <property type="nucleotide sequence ID" value="NZ_UHFA01000002.1"/>
</dbReference>
<keyword evidence="1" id="KW-0436">Ligase</keyword>
<keyword evidence="1" id="KW-0030">Aminoacyl-tRNA synthetase</keyword>
<dbReference type="Proteomes" id="UP000254082">
    <property type="component" value="Unassembled WGS sequence"/>
</dbReference>
<name>A0A380JEQ8_STRDO</name>
<keyword evidence="2" id="KW-1185">Reference proteome</keyword>
<sequence>MTKRKIVSIVAAVLLACVVAGGSFYYYASHHVVKMIPGHVYQYSSNLKGKDNSRSMYVAFSENSDKAIVTQDKSEALKAGQSEEQFEKVYKAQSKTASWKYKASGNKVTLGKVENKQLSQWQYNSVLAFGKHFSSSNFTYQIAKAGQGQVKQKMTFKQID</sequence>